<keyword evidence="4" id="KW-0206">Cytoskeleton</keyword>
<keyword evidence="2" id="KW-0963">Cytoplasm</keyword>
<comment type="similarity">
    <text evidence="7">Belongs to the B9D family.</text>
</comment>
<evidence type="ECO:0000256" key="5">
    <source>
        <dbReference type="ARBA" id="ARBA00023273"/>
    </source>
</evidence>
<proteinExistence type="inferred from homology"/>
<feature type="non-terminal residue" evidence="9">
    <location>
        <position position="198"/>
    </location>
</feature>
<dbReference type="EMBL" id="VZTO01011798">
    <property type="protein sequence ID" value="NXT22742.1"/>
    <property type="molecule type" value="Genomic_DNA"/>
</dbReference>
<name>A0A7L3ARX7_9AVES</name>
<keyword evidence="5" id="KW-0966">Cell projection</keyword>
<dbReference type="GO" id="GO:0060271">
    <property type="term" value="P:cilium assembly"/>
    <property type="evidence" value="ECO:0007669"/>
    <property type="project" value="TreeGrafter"/>
</dbReference>
<reference evidence="9 10" key="1">
    <citation type="submission" date="2019-09" db="EMBL/GenBank/DDBJ databases">
        <title>Bird 10,000 Genomes (B10K) Project - Family phase.</title>
        <authorList>
            <person name="Zhang G."/>
        </authorList>
    </citation>
    <scope>NUCLEOTIDE SEQUENCE [LARGE SCALE GENOMIC DNA]</scope>
    <source>
        <strain evidence="9">B10K-DU-003-42</strain>
        <tissue evidence="9">Mixed tissue sample</tissue>
    </source>
</reference>
<feature type="non-terminal residue" evidence="9">
    <location>
        <position position="1"/>
    </location>
</feature>
<gene>
    <name evidence="9" type="primary">B9d2</name>
    <name evidence="9" type="ORF">SYRPAR_R13894</name>
</gene>
<dbReference type="Proteomes" id="UP000536260">
    <property type="component" value="Unassembled WGS sequence"/>
</dbReference>
<dbReference type="AlphaFoldDB" id="A0A7L3ARX7"/>
<evidence type="ECO:0000256" key="4">
    <source>
        <dbReference type="ARBA" id="ARBA00023212"/>
    </source>
</evidence>
<sequence length="198" mass="21563">MAELHVIGQIVGGSGFPQRRLFCKWGLQAGGAWKLLSGSGSGQTQVDDPQADDVAYWCHPLDVHFVTKGLQGTAGVPSPVSPCPRVPECPLVPPGWPKLLLQVWHQDELGRSEVLGYGFCHVPAVPGCHPLACVTWRPRGTRGERLRQRLLGGGPRLRAPDLVTEATDRFRLRTEAAGTVHLQLGVILRHFGRFGVEC</sequence>
<keyword evidence="3" id="KW-0970">Cilium biogenesis/degradation</keyword>
<dbReference type="PANTHER" id="PTHR12968">
    <property type="entry name" value="B9 DOMAIN-CONTAINING"/>
    <property type="match status" value="1"/>
</dbReference>
<evidence type="ECO:0000256" key="8">
    <source>
        <dbReference type="ARBA" id="ARBA00039272"/>
    </source>
</evidence>
<protein>
    <recommendedName>
        <fullName evidence="8">B9 domain-containing protein 2</fullName>
    </recommendedName>
</protein>
<dbReference type="GO" id="GO:0036038">
    <property type="term" value="C:MKS complex"/>
    <property type="evidence" value="ECO:0007669"/>
    <property type="project" value="TreeGrafter"/>
</dbReference>
<comment type="caution">
    <text evidence="9">The sequence shown here is derived from an EMBL/GenBank/DDBJ whole genome shotgun (WGS) entry which is preliminary data.</text>
</comment>
<dbReference type="Pfam" id="PF07162">
    <property type="entry name" value="B9-C2"/>
    <property type="match status" value="1"/>
</dbReference>
<evidence type="ECO:0000256" key="1">
    <source>
        <dbReference type="ARBA" id="ARBA00004120"/>
    </source>
</evidence>
<dbReference type="InterPro" id="IPR010796">
    <property type="entry name" value="C2_B9-type_dom"/>
</dbReference>
<accession>A0A7L3ARX7</accession>
<comment type="function">
    <text evidence="6">Component of the tectonic-like complex, a complex localized at the transition zone of primary cilia and acting as a barrier that prevents diffusion of transmembrane proteins between the cilia and plasma membranes.</text>
</comment>
<evidence type="ECO:0000256" key="3">
    <source>
        <dbReference type="ARBA" id="ARBA00022794"/>
    </source>
</evidence>
<dbReference type="PANTHER" id="PTHR12968:SF2">
    <property type="entry name" value="B9 DOMAIN-CONTAINING PROTEIN 2"/>
    <property type="match status" value="1"/>
</dbReference>
<organism evidence="9 10">
    <name type="scientific">Syrrhaptes paradoxus</name>
    <name type="common">Pallas's sandgrouse</name>
    <dbReference type="NCBI Taxonomy" id="302527"/>
    <lineage>
        <taxon>Eukaryota</taxon>
        <taxon>Metazoa</taxon>
        <taxon>Chordata</taxon>
        <taxon>Craniata</taxon>
        <taxon>Vertebrata</taxon>
        <taxon>Euteleostomi</taxon>
        <taxon>Archelosauria</taxon>
        <taxon>Archosauria</taxon>
        <taxon>Dinosauria</taxon>
        <taxon>Saurischia</taxon>
        <taxon>Theropoda</taxon>
        <taxon>Coelurosauria</taxon>
        <taxon>Aves</taxon>
        <taxon>Neognathae</taxon>
        <taxon>Neoaves</taxon>
        <taxon>Columbimorphae</taxon>
        <taxon>Pterocliformes</taxon>
        <taxon>Pteroclidae</taxon>
        <taxon>Syrrhaptes</taxon>
    </lineage>
</organism>
<comment type="subcellular location">
    <subcellularLocation>
        <location evidence="1">Cytoplasm</location>
        <location evidence="1">Cytoskeleton</location>
        <location evidence="1">Cilium basal body</location>
    </subcellularLocation>
</comment>
<evidence type="ECO:0000256" key="7">
    <source>
        <dbReference type="ARBA" id="ARBA00038411"/>
    </source>
</evidence>
<evidence type="ECO:0000256" key="2">
    <source>
        <dbReference type="ARBA" id="ARBA00022490"/>
    </source>
</evidence>
<evidence type="ECO:0000313" key="9">
    <source>
        <dbReference type="EMBL" id="NXT22742.1"/>
    </source>
</evidence>
<evidence type="ECO:0000256" key="6">
    <source>
        <dbReference type="ARBA" id="ARBA00037672"/>
    </source>
</evidence>
<dbReference type="PROSITE" id="PS51381">
    <property type="entry name" value="C2_B9"/>
    <property type="match status" value="1"/>
</dbReference>
<keyword evidence="10" id="KW-1185">Reference proteome</keyword>
<evidence type="ECO:0000313" key="10">
    <source>
        <dbReference type="Proteomes" id="UP000536260"/>
    </source>
</evidence>